<feature type="DNA-binding region" description="HMG box" evidence="3">
    <location>
        <begin position="151"/>
        <end position="232"/>
    </location>
</feature>
<dbReference type="GO" id="GO:0000981">
    <property type="term" value="F:DNA-binding transcription factor activity, RNA polymerase II-specific"/>
    <property type="evidence" value="ECO:0007669"/>
    <property type="project" value="TreeGrafter"/>
</dbReference>
<dbReference type="Pfam" id="PF00505">
    <property type="entry name" value="HMG_box"/>
    <property type="match status" value="1"/>
</dbReference>
<feature type="compositionally biased region" description="Low complexity" evidence="4">
    <location>
        <begin position="88"/>
        <end position="100"/>
    </location>
</feature>
<accession>A0A5M3N2H4</accession>
<dbReference type="Gene3D" id="1.10.30.10">
    <property type="entry name" value="High mobility group box domain"/>
    <property type="match status" value="1"/>
</dbReference>
<evidence type="ECO:0000256" key="4">
    <source>
        <dbReference type="SAM" id="MobiDB-lite"/>
    </source>
</evidence>
<protein>
    <recommendedName>
        <fullName evidence="5">HMG box domain-containing protein</fullName>
    </recommendedName>
</protein>
<dbReference type="GO" id="GO:0005634">
    <property type="term" value="C:nucleus"/>
    <property type="evidence" value="ECO:0007669"/>
    <property type="project" value="UniProtKB-UniRule"/>
</dbReference>
<comment type="caution">
    <text evidence="6">The sequence shown here is derived from an EMBL/GenBank/DDBJ whole genome shotgun (WGS) entry which is preliminary data.</text>
</comment>
<evidence type="ECO:0000256" key="3">
    <source>
        <dbReference type="PROSITE-ProRule" id="PRU00267"/>
    </source>
</evidence>
<gene>
    <name evidence="6" type="ORF">CONPUDRAFT_162758</name>
</gene>
<sequence>MTGPTNFVLVPFSLPPSPRFLPRDTSLAFAAPSPPPSSPTLGMAQNQVHGWCPALLHHQGDAPVPSYPMSYCEPPAYVPSQFPLARPTPSIPSSAAAQPSLNYDTPPISTRPPTPNLPSSSQPSSKPSLTGKAPSTIRRFSRKAADDPNYIPRPRNAFIIFRCDYTEKHKLDNAAAAACNKDGSSKPNLPAKTLSKRAAEAWRALPEAAKEEWKIRAKQEALVHQETFPEYKFRPAKPNSRSTGDAHPSQVYEQCWAASTLSRPRLQLQSTPASTCASEAPSRHISPTPTELEVLSAVDDGEDAELLARRRASLPPPTAYPQFLLPSNSLSRNMRRSRSLATHVSGPFRTPVRPPPVPHPYGAYSTGSLPVDYTPSPLNYMYLPTPDPTYTFPPNDAYSSPTQNPGAAYQPATVSPLSIHSAYPPVEPPEPHVSPLAHVATTWNGLASEPSTSSQDLDLSYPLAESPSDTSPASNHLPTPASPPIPPPAYTTQAVEPVAAPAMETAAKKQLASPARSEPAPIYRFYEGEGENGAGLPGYDDTSHAHAAYTPADHANASGYGLDHLAPSLYRSRSEGSVGVGAGYSNGGVVDLTNYHTGLMESGILPGGGISAFRVGDPFVSGDNYGYGYEYGVDDGGGSYAYAGGDHEDAGGMWGSTLLDEDFSLQSGQVDIHELIERRDTPVELTRH</sequence>
<dbReference type="SUPFAM" id="SSF47095">
    <property type="entry name" value="HMG-box"/>
    <property type="match status" value="1"/>
</dbReference>
<dbReference type="RefSeq" id="XP_007765031.1">
    <property type="nucleotide sequence ID" value="XM_007766841.1"/>
</dbReference>
<proteinExistence type="predicted"/>
<dbReference type="InterPro" id="IPR036910">
    <property type="entry name" value="HMG_box_dom_sf"/>
</dbReference>
<dbReference type="EMBL" id="JH711574">
    <property type="protein sequence ID" value="EIW85590.1"/>
    <property type="molecule type" value="Genomic_DNA"/>
</dbReference>
<dbReference type="PROSITE" id="PS50118">
    <property type="entry name" value="HMG_BOX_2"/>
    <property type="match status" value="1"/>
</dbReference>
<dbReference type="OMA" id="HEDAGGM"/>
<reference evidence="7" key="1">
    <citation type="journal article" date="2012" name="Science">
        <title>The Paleozoic origin of enzymatic lignin decomposition reconstructed from 31 fungal genomes.</title>
        <authorList>
            <person name="Floudas D."/>
            <person name="Binder M."/>
            <person name="Riley R."/>
            <person name="Barry K."/>
            <person name="Blanchette R.A."/>
            <person name="Henrissat B."/>
            <person name="Martinez A.T."/>
            <person name="Otillar R."/>
            <person name="Spatafora J.W."/>
            <person name="Yadav J.S."/>
            <person name="Aerts A."/>
            <person name="Benoit I."/>
            <person name="Boyd A."/>
            <person name="Carlson A."/>
            <person name="Copeland A."/>
            <person name="Coutinho P.M."/>
            <person name="de Vries R.P."/>
            <person name="Ferreira P."/>
            <person name="Findley K."/>
            <person name="Foster B."/>
            <person name="Gaskell J."/>
            <person name="Glotzer D."/>
            <person name="Gorecki P."/>
            <person name="Heitman J."/>
            <person name="Hesse C."/>
            <person name="Hori C."/>
            <person name="Igarashi K."/>
            <person name="Jurgens J.A."/>
            <person name="Kallen N."/>
            <person name="Kersten P."/>
            <person name="Kohler A."/>
            <person name="Kuees U."/>
            <person name="Kumar T.K.A."/>
            <person name="Kuo A."/>
            <person name="LaButti K."/>
            <person name="Larrondo L.F."/>
            <person name="Lindquist E."/>
            <person name="Ling A."/>
            <person name="Lombard V."/>
            <person name="Lucas S."/>
            <person name="Lundell T."/>
            <person name="Martin R."/>
            <person name="McLaughlin D.J."/>
            <person name="Morgenstern I."/>
            <person name="Morin E."/>
            <person name="Murat C."/>
            <person name="Nagy L.G."/>
            <person name="Nolan M."/>
            <person name="Ohm R.A."/>
            <person name="Patyshakuliyeva A."/>
            <person name="Rokas A."/>
            <person name="Ruiz-Duenas F.J."/>
            <person name="Sabat G."/>
            <person name="Salamov A."/>
            <person name="Samejima M."/>
            <person name="Schmutz J."/>
            <person name="Slot J.C."/>
            <person name="St John F."/>
            <person name="Stenlid J."/>
            <person name="Sun H."/>
            <person name="Sun S."/>
            <person name="Syed K."/>
            <person name="Tsang A."/>
            <person name="Wiebenga A."/>
            <person name="Young D."/>
            <person name="Pisabarro A."/>
            <person name="Eastwood D.C."/>
            <person name="Martin F."/>
            <person name="Cullen D."/>
            <person name="Grigoriev I.V."/>
            <person name="Hibbett D.S."/>
        </authorList>
    </citation>
    <scope>NUCLEOTIDE SEQUENCE [LARGE SCALE GENOMIC DNA]</scope>
    <source>
        <strain evidence="7">RWD-64-598 SS2</strain>
    </source>
</reference>
<feature type="compositionally biased region" description="Polar residues" evidence="4">
    <location>
        <begin position="467"/>
        <end position="477"/>
    </location>
</feature>
<keyword evidence="1 3" id="KW-0238">DNA-binding</keyword>
<dbReference type="InterPro" id="IPR009071">
    <property type="entry name" value="HMG_box_dom"/>
</dbReference>
<evidence type="ECO:0000259" key="5">
    <source>
        <dbReference type="PROSITE" id="PS50118"/>
    </source>
</evidence>
<dbReference type="CDD" id="cd01389">
    <property type="entry name" value="HMG-box_ROX1-like"/>
    <property type="match status" value="1"/>
</dbReference>
<dbReference type="InterPro" id="IPR051356">
    <property type="entry name" value="SOX/SOX-like_TF"/>
</dbReference>
<dbReference type="SMART" id="SM00398">
    <property type="entry name" value="HMG"/>
    <property type="match status" value="1"/>
</dbReference>
<feature type="compositionally biased region" description="Low complexity" evidence="4">
    <location>
        <begin position="117"/>
        <end position="128"/>
    </location>
</feature>
<evidence type="ECO:0000256" key="2">
    <source>
        <dbReference type="ARBA" id="ARBA00023242"/>
    </source>
</evidence>
<organism evidence="6 7">
    <name type="scientific">Coniophora puteana (strain RWD-64-598)</name>
    <name type="common">Brown rot fungus</name>
    <dbReference type="NCBI Taxonomy" id="741705"/>
    <lineage>
        <taxon>Eukaryota</taxon>
        <taxon>Fungi</taxon>
        <taxon>Dikarya</taxon>
        <taxon>Basidiomycota</taxon>
        <taxon>Agaricomycotina</taxon>
        <taxon>Agaricomycetes</taxon>
        <taxon>Agaricomycetidae</taxon>
        <taxon>Boletales</taxon>
        <taxon>Coniophorineae</taxon>
        <taxon>Coniophoraceae</taxon>
        <taxon>Coniophora</taxon>
    </lineage>
</organism>
<dbReference type="KEGG" id="cput:CONPUDRAFT_162758"/>
<feature type="domain" description="HMG box" evidence="5">
    <location>
        <begin position="151"/>
        <end position="232"/>
    </location>
</feature>
<evidence type="ECO:0000313" key="6">
    <source>
        <dbReference type="EMBL" id="EIW85590.1"/>
    </source>
</evidence>
<dbReference type="AlphaFoldDB" id="A0A5M3N2H4"/>
<dbReference type="PANTHER" id="PTHR45789:SF2">
    <property type="entry name" value="FI18025P1"/>
    <property type="match status" value="1"/>
</dbReference>
<feature type="region of interest" description="Disordered" evidence="4">
    <location>
        <begin position="447"/>
        <end position="491"/>
    </location>
</feature>
<dbReference type="PANTHER" id="PTHR45789">
    <property type="entry name" value="FI18025P1"/>
    <property type="match status" value="1"/>
</dbReference>
<dbReference type="Proteomes" id="UP000053558">
    <property type="component" value="Unassembled WGS sequence"/>
</dbReference>
<feature type="compositionally biased region" description="Pro residues" evidence="4">
    <location>
        <begin position="480"/>
        <end position="489"/>
    </location>
</feature>
<evidence type="ECO:0000256" key="1">
    <source>
        <dbReference type="ARBA" id="ARBA00023125"/>
    </source>
</evidence>
<name>A0A5M3N2H4_CONPW</name>
<feature type="region of interest" description="Disordered" evidence="4">
    <location>
        <begin position="392"/>
        <end position="411"/>
    </location>
</feature>
<keyword evidence="2 3" id="KW-0539">Nucleus</keyword>
<evidence type="ECO:0000313" key="7">
    <source>
        <dbReference type="Proteomes" id="UP000053558"/>
    </source>
</evidence>
<dbReference type="GO" id="GO:0000978">
    <property type="term" value="F:RNA polymerase II cis-regulatory region sequence-specific DNA binding"/>
    <property type="evidence" value="ECO:0007669"/>
    <property type="project" value="TreeGrafter"/>
</dbReference>
<feature type="compositionally biased region" description="Polar residues" evidence="4">
    <location>
        <begin position="447"/>
        <end position="457"/>
    </location>
</feature>
<dbReference type="GeneID" id="19204771"/>
<feature type="region of interest" description="Disordered" evidence="4">
    <location>
        <begin position="88"/>
        <end position="148"/>
    </location>
</feature>
<dbReference type="OrthoDB" id="6247875at2759"/>
<keyword evidence="7" id="KW-1185">Reference proteome</keyword>